<name>A0ABQ7TXW8_SOLTU</name>
<organism evidence="1 2">
    <name type="scientific">Solanum tuberosum</name>
    <name type="common">Potato</name>
    <dbReference type="NCBI Taxonomy" id="4113"/>
    <lineage>
        <taxon>Eukaryota</taxon>
        <taxon>Viridiplantae</taxon>
        <taxon>Streptophyta</taxon>
        <taxon>Embryophyta</taxon>
        <taxon>Tracheophyta</taxon>
        <taxon>Spermatophyta</taxon>
        <taxon>Magnoliopsida</taxon>
        <taxon>eudicotyledons</taxon>
        <taxon>Gunneridae</taxon>
        <taxon>Pentapetalae</taxon>
        <taxon>asterids</taxon>
        <taxon>lamiids</taxon>
        <taxon>Solanales</taxon>
        <taxon>Solanaceae</taxon>
        <taxon>Solanoideae</taxon>
        <taxon>Solaneae</taxon>
        <taxon>Solanum</taxon>
    </lineage>
</organism>
<dbReference type="EMBL" id="JAIVGD010000028">
    <property type="protein sequence ID" value="KAH0739539.1"/>
    <property type="molecule type" value="Genomic_DNA"/>
</dbReference>
<reference evidence="1 2" key="1">
    <citation type="journal article" date="2021" name="bioRxiv">
        <title>Chromosome-scale and haplotype-resolved genome assembly of a tetraploid potato cultivar.</title>
        <authorList>
            <person name="Sun H."/>
            <person name="Jiao W.-B."/>
            <person name="Krause K."/>
            <person name="Campoy J.A."/>
            <person name="Goel M."/>
            <person name="Folz-Donahue K."/>
            <person name="Kukat C."/>
            <person name="Huettel B."/>
            <person name="Schneeberger K."/>
        </authorList>
    </citation>
    <scope>NUCLEOTIDE SEQUENCE [LARGE SCALE GENOMIC DNA]</scope>
    <source>
        <strain evidence="1">SolTubOtavaFocal</strain>
        <tissue evidence="1">Leaves</tissue>
    </source>
</reference>
<comment type="caution">
    <text evidence="1">The sequence shown here is derived from an EMBL/GenBank/DDBJ whole genome shotgun (WGS) entry which is preliminary data.</text>
</comment>
<accession>A0ABQ7TXW8</accession>
<proteinExistence type="predicted"/>
<dbReference type="Proteomes" id="UP000826656">
    <property type="component" value="Unassembled WGS sequence"/>
</dbReference>
<evidence type="ECO:0000313" key="1">
    <source>
        <dbReference type="EMBL" id="KAH0739539.1"/>
    </source>
</evidence>
<evidence type="ECO:0000313" key="2">
    <source>
        <dbReference type="Proteomes" id="UP000826656"/>
    </source>
</evidence>
<protein>
    <submittedName>
        <fullName evidence="1">Uncharacterized protein</fullName>
    </submittedName>
</protein>
<gene>
    <name evidence="1" type="ORF">KY290_038244</name>
</gene>
<keyword evidence="2" id="KW-1185">Reference proteome</keyword>
<sequence length="64" mass="7343">MSGVGSCEEDAIAGLNGFNMDLFHCFWNMARSDIIEGGRRLLNYSKRWWSMLHLVLARHKEGNT</sequence>